<evidence type="ECO:0000256" key="2">
    <source>
        <dbReference type="ARBA" id="ARBA00022884"/>
    </source>
</evidence>
<dbReference type="Pfam" id="PF01588">
    <property type="entry name" value="tRNA_bind"/>
    <property type="match status" value="1"/>
</dbReference>
<dbReference type="RefSeq" id="WP_380046918.1">
    <property type="nucleotide sequence ID" value="NZ_JBHSOH010000005.1"/>
</dbReference>
<sequence>MATDLKPNVNPEDTLALLDLRLGRVLAAVPEPSAPKAAYRLTVDFGKYGTRTSVGRFTGHTPEQLVGTQVVGVLNFAPRTVGDVPSEVLILGVQFPGLASGEATPLTPVTAAKLGGKVF</sequence>
<dbReference type="EMBL" id="JBHSOH010000005">
    <property type="protein sequence ID" value="MFC5847617.1"/>
    <property type="molecule type" value="Genomic_DNA"/>
</dbReference>
<dbReference type="SUPFAM" id="SSF50249">
    <property type="entry name" value="Nucleic acid-binding proteins"/>
    <property type="match status" value="1"/>
</dbReference>
<dbReference type="InterPro" id="IPR002547">
    <property type="entry name" value="tRNA-bd_dom"/>
</dbReference>
<reference evidence="6" key="1">
    <citation type="journal article" date="2019" name="Int. J. Syst. Evol. Microbiol.">
        <title>The Global Catalogue of Microorganisms (GCM) 10K type strain sequencing project: providing services to taxonomists for standard genome sequencing and annotation.</title>
        <authorList>
            <consortium name="The Broad Institute Genomics Platform"/>
            <consortium name="The Broad Institute Genome Sequencing Center for Infectious Disease"/>
            <person name="Wu L."/>
            <person name="Ma J."/>
        </authorList>
    </citation>
    <scope>NUCLEOTIDE SEQUENCE [LARGE SCALE GENOMIC DNA]</scope>
    <source>
        <strain evidence="6">CGMCC 1.15053</strain>
    </source>
</reference>
<evidence type="ECO:0000313" key="6">
    <source>
        <dbReference type="Proteomes" id="UP001595979"/>
    </source>
</evidence>
<dbReference type="PANTHER" id="PTHR11586">
    <property type="entry name" value="TRNA-AMINOACYLATION COFACTOR ARC1 FAMILY MEMBER"/>
    <property type="match status" value="1"/>
</dbReference>
<evidence type="ECO:0000256" key="1">
    <source>
        <dbReference type="ARBA" id="ARBA00022555"/>
    </source>
</evidence>
<name>A0ABW1DG06_9DEIO</name>
<organism evidence="5 6">
    <name type="scientific">Deinococcus petrolearius</name>
    <dbReference type="NCBI Taxonomy" id="1751295"/>
    <lineage>
        <taxon>Bacteria</taxon>
        <taxon>Thermotogati</taxon>
        <taxon>Deinococcota</taxon>
        <taxon>Deinococci</taxon>
        <taxon>Deinococcales</taxon>
        <taxon>Deinococcaceae</taxon>
        <taxon>Deinococcus</taxon>
    </lineage>
</organism>
<comment type="caution">
    <text evidence="5">The sequence shown here is derived from an EMBL/GenBank/DDBJ whole genome shotgun (WGS) entry which is preliminary data.</text>
</comment>
<keyword evidence="1 3" id="KW-0820">tRNA-binding</keyword>
<keyword evidence="2 3" id="KW-0694">RNA-binding</keyword>
<gene>
    <name evidence="5" type="ORF">ACFPQ6_04785</name>
</gene>
<dbReference type="InterPro" id="IPR051270">
    <property type="entry name" value="Tyrosine-tRNA_ligase_regulator"/>
</dbReference>
<accession>A0ABW1DG06</accession>
<dbReference type="PROSITE" id="PS50886">
    <property type="entry name" value="TRBD"/>
    <property type="match status" value="1"/>
</dbReference>
<dbReference type="PANTHER" id="PTHR11586:SF37">
    <property type="entry name" value="TRNA-BINDING DOMAIN-CONTAINING PROTEIN"/>
    <property type="match status" value="1"/>
</dbReference>
<evidence type="ECO:0000259" key="4">
    <source>
        <dbReference type="PROSITE" id="PS50886"/>
    </source>
</evidence>
<feature type="domain" description="TRNA-binding" evidence="4">
    <location>
        <begin position="14"/>
        <end position="119"/>
    </location>
</feature>
<dbReference type="InterPro" id="IPR012340">
    <property type="entry name" value="NA-bd_OB-fold"/>
</dbReference>
<dbReference type="Proteomes" id="UP001595979">
    <property type="component" value="Unassembled WGS sequence"/>
</dbReference>
<protein>
    <submittedName>
        <fullName evidence="5">tRNA-binding protein</fullName>
    </submittedName>
</protein>
<evidence type="ECO:0000256" key="3">
    <source>
        <dbReference type="PROSITE-ProRule" id="PRU00209"/>
    </source>
</evidence>
<dbReference type="Gene3D" id="2.40.50.140">
    <property type="entry name" value="Nucleic acid-binding proteins"/>
    <property type="match status" value="1"/>
</dbReference>
<evidence type="ECO:0000313" key="5">
    <source>
        <dbReference type="EMBL" id="MFC5847617.1"/>
    </source>
</evidence>
<proteinExistence type="predicted"/>
<keyword evidence="6" id="KW-1185">Reference proteome</keyword>